<evidence type="ECO:0000256" key="2">
    <source>
        <dbReference type="ARBA" id="ARBA00022516"/>
    </source>
</evidence>
<dbReference type="EMBL" id="LUUG01000098">
    <property type="protein sequence ID" value="OAI00230.1"/>
    <property type="molecule type" value="Genomic_DNA"/>
</dbReference>
<comment type="similarity">
    <text evidence="10">Belongs to the PlsY family.</text>
</comment>
<evidence type="ECO:0000313" key="11">
    <source>
        <dbReference type="EMBL" id="OAI00230.1"/>
    </source>
</evidence>
<evidence type="ECO:0000256" key="5">
    <source>
        <dbReference type="ARBA" id="ARBA00022989"/>
    </source>
</evidence>
<evidence type="ECO:0000256" key="10">
    <source>
        <dbReference type="HAMAP-Rule" id="MF_01043"/>
    </source>
</evidence>
<evidence type="ECO:0000256" key="7">
    <source>
        <dbReference type="ARBA" id="ARBA00023136"/>
    </source>
</evidence>
<keyword evidence="6 10" id="KW-0443">Lipid metabolism</keyword>
<comment type="pathway">
    <text evidence="10">Lipid metabolism; phospholipid metabolism.</text>
</comment>
<comment type="catalytic activity">
    <reaction evidence="10">
        <text>an acyl phosphate + sn-glycerol 3-phosphate = a 1-acyl-sn-glycero-3-phosphate + phosphate</text>
        <dbReference type="Rhea" id="RHEA:34075"/>
        <dbReference type="ChEBI" id="CHEBI:43474"/>
        <dbReference type="ChEBI" id="CHEBI:57597"/>
        <dbReference type="ChEBI" id="CHEBI:57970"/>
        <dbReference type="ChEBI" id="CHEBI:59918"/>
        <dbReference type="EC" id="2.3.1.275"/>
    </reaction>
</comment>
<evidence type="ECO:0000256" key="3">
    <source>
        <dbReference type="ARBA" id="ARBA00022679"/>
    </source>
</evidence>
<reference evidence="11 12" key="1">
    <citation type="submission" date="2016-03" db="EMBL/GenBank/DDBJ databases">
        <authorList>
            <person name="Ploux O."/>
        </authorList>
    </citation>
    <scope>NUCLEOTIDE SEQUENCE [LARGE SCALE GENOMIC DNA]</scope>
    <source>
        <strain evidence="11 12">R-45363</strain>
    </source>
</reference>
<evidence type="ECO:0000256" key="6">
    <source>
        <dbReference type="ARBA" id="ARBA00023098"/>
    </source>
</evidence>
<sequence>MIDWLLVPLAYLTGSVSSAIIVCKMMGLADPRENGSGNPGATNVMRIGGKKAAAITLVGDALKGLLPVLLAKALGVDSVVLSLVVFAAFLGHLYPIFFEFKGGKGVATSLGVALGVAWLLGLVVAATWFVVYKIGRISSLAALVAATLTPLYVWLIVGDVNLTAIFTVISMILLWRHKSNIQRLLAGQES</sequence>
<dbReference type="Proteomes" id="UP000078090">
    <property type="component" value="Unassembled WGS sequence"/>
</dbReference>
<keyword evidence="11" id="KW-0012">Acyltransferase</keyword>
<protein>
    <recommendedName>
        <fullName evidence="10">Glycerol-3-phosphate acyltransferase</fullName>
    </recommendedName>
    <alternativeName>
        <fullName evidence="10">Acyl-PO4 G3P acyltransferase</fullName>
    </alternativeName>
    <alternativeName>
        <fullName evidence="10">Acyl-phosphate--glycerol-3-phosphate acyltransferase</fullName>
    </alternativeName>
    <alternativeName>
        <fullName evidence="10">G3P acyltransferase</fullName>
        <shortName evidence="10">GPAT</shortName>
        <ecNumber evidence="10">2.3.1.275</ecNumber>
    </alternativeName>
    <alternativeName>
        <fullName evidence="10">Lysophosphatidic acid synthase</fullName>
        <shortName evidence="10">LPA synthase</shortName>
    </alternativeName>
</protein>
<name>A0A177M573_METMH</name>
<dbReference type="RefSeq" id="WP_064009842.1">
    <property type="nucleotide sequence ID" value="NZ_LUUG01000098.1"/>
</dbReference>
<gene>
    <name evidence="10" type="primary">plsY</name>
    <name evidence="11" type="ORF">A1332_18765</name>
</gene>
<keyword evidence="2 10" id="KW-0444">Lipid biosynthesis</keyword>
<accession>A0A177M573</accession>
<comment type="subcellular location">
    <subcellularLocation>
        <location evidence="10">Cell membrane</location>
        <topology evidence="10">Multi-pass membrane protein</topology>
    </subcellularLocation>
</comment>
<keyword evidence="5 10" id="KW-1133">Transmembrane helix</keyword>
<dbReference type="InterPro" id="IPR003811">
    <property type="entry name" value="G3P_acylTferase_PlsY"/>
</dbReference>
<dbReference type="AlphaFoldDB" id="A0A177M573"/>
<comment type="caution">
    <text evidence="11">The sequence shown here is derived from an EMBL/GenBank/DDBJ whole genome shotgun (WGS) entry which is preliminary data.</text>
</comment>
<dbReference type="NCBIfam" id="TIGR00023">
    <property type="entry name" value="glycerol-3-phosphate 1-O-acyltransferase PlsY"/>
    <property type="match status" value="1"/>
</dbReference>
<evidence type="ECO:0000256" key="4">
    <source>
        <dbReference type="ARBA" id="ARBA00022692"/>
    </source>
</evidence>
<dbReference type="HAMAP" id="MF_01043">
    <property type="entry name" value="PlsY"/>
    <property type="match status" value="1"/>
</dbReference>
<dbReference type="GO" id="GO:0008654">
    <property type="term" value="P:phospholipid biosynthetic process"/>
    <property type="evidence" value="ECO:0007669"/>
    <property type="project" value="UniProtKB-UniRule"/>
</dbReference>
<proteinExistence type="inferred from homology"/>
<feature type="transmembrane region" description="Helical" evidence="10">
    <location>
        <begin position="110"/>
        <end position="131"/>
    </location>
</feature>
<dbReference type="EC" id="2.3.1.275" evidence="10"/>
<keyword evidence="4 10" id="KW-0812">Transmembrane</keyword>
<evidence type="ECO:0000313" key="12">
    <source>
        <dbReference type="Proteomes" id="UP000078090"/>
    </source>
</evidence>
<keyword evidence="9 10" id="KW-1208">Phospholipid metabolism</keyword>
<dbReference type="GO" id="GO:0043772">
    <property type="term" value="F:acyl-phosphate glycerol-3-phosphate acyltransferase activity"/>
    <property type="evidence" value="ECO:0007669"/>
    <property type="project" value="UniProtKB-UniRule"/>
</dbReference>
<keyword evidence="1 10" id="KW-1003">Cell membrane</keyword>
<dbReference type="SMART" id="SM01207">
    <property type="entry name" value="G3P_acyltransf"/>
    <property type="match status" value="1"/>
</dbReference>
<evidence type="ECO:0000256" key="9">
    <source>
        <dbReference type="ARBA" id="ARBA00023264"/>
    </source>
</evidence>
<dbReference type="GO" id="GO:0005886">
    <property type="term" value="C:plasma membrane"/>
    <property type="evidence" value="ECO:0007669"/>
    <property type="project" value="UniProtKB-SubCell"/>
</dbReference>
<dbReference type="OrthoDB" id="9777124at2"/>
<feature type="transmembrane region" description="Helical" evidence="10">
    <location>
        <begin position="79"/>
        <end position="98"/>
    </location>
</feature>
<dbReference type="PANTHER" id="PTHR30309:SF0">
    <property type="entry name" value="GLYCEROL-3-PHOSPHATE ACYLTRANSFERASE-RELATED"/>
    <property type="match status" value="1"/>
</dbReference>
<keyword evidence="8 10" id="KW-0594">Phospholipid biosynthesis</keyword>
<comment type="subunit">
    <text evidence="10">Probably interacts with PlsX.</text>
</comment>
<dbReference type="Pfam" id="PF02660">
    <property type="entry name" value="G3P_acyltransf"/>
    <property type="match status" value="1"/>
</dbReference>
<evidence type="ECO:0000256" key="1">
    <source>
        <dbReference type="ARBA" id="ARBA00022475"/>
    </source>
</evidence>
<organism evidence="11 12">
    <name type="scientific">Methylomonas methanica</name>
    <dbReference type="NCBI Taxonomy" id="421"/>
    <lineage>
        <taxon>Bacteria</taxon>
        <taxon>Pseudomonadati</taxon>
        <taxon>Pseudomonadota</taxon>
        <taxon>Gammaproteobacteria</taxon>
        <taxon>Methylococcales</taxon>
        <taxon>Methylococcaceae</taxon>
        <taxon>Methylomonas</taxon>
    </lineage>
</organism>
<keyword evidence="7 10" id="KW-0472">Membrane</keyword>
<feature type="transmembrane region" description="Helical" evidence="10">
    <location>
        <begin position="151"/>
        <end position="175"/>
    </location>
</feature>
<comment type="function">
    <text evidence="10">Catalyzes the transfer of an acyl group from acyl-phosphate (acyl-PO(4)) to glycerol-3-phosphate (G3P) to form lysophosphatidic acid (LPA). This enzyme utilizes acyl-phosphate as fatty acyl donor, but not acyl-CoA or acyl-ACP.</text>
</comment>
<keyword evidence="3 10" id="KW-0808">Transferase</keyword>
<evidence type="ECO:0000256" key="8">
    <source>
        <dbReference type="ARBA" id="ARBA00023209"/>
    </source>
</evidence>
<dbReference type="UniPathway" id="UPA00085"/>
<comment type="caution">
    <text evidence="10">Lacks conserved residue(s) required for the propagation of feature annotation.</text>
</comment>
<dbReference type="PANTHER" id="PTHR30309">
    <property type="entry name" value="INNER MEMBRANE PROTEIN YGIH"/>
    <property type="match status" value="1"/>
</dbReference>